<proteinExistence type="predicted"/>
<organism evidence="1 2">
    <name type="scientific">Eumeta variegata</name>
    <name type="common">Bagworm moth</name>
    <name type="synonym">Eumeta japonica</name>
    <dbReference type="NCBI Taxonomy" id="151549"/>
    <lineage>
        <taxon>Eukaryota</taxon>
        <taxon>Metazoa</taxon>
        <taxon>Ecdysozoa</taxon>
        <taxon>Arthropoda</taxon>
        <taxon>Hexapoda</taxon>
        <taxon>Insecta</taxon>
        <taxon>Pterygota</taxon>
        <taxon>Neoptera</taxon>
        <taxon>Endopterygota</taxon>
        <taxon>Lepidoptera</taxon>
        <taxon>Glossata</taxon>
        <taxon>Ditrysia</taxon>
        <taxon>Tineoidea</taxon>
        <taxon>Psychidae</taxon>
        <taxon>Oiketicinae</taxon>
        <taxon>Eumeta</taxon>
    </lineage>
</organism>
<protein>
    <submittedName>
        <fullName evidence="1">Uncharacterized protein</fullName>
    </submittedName>
</protein>
<name>A0A4C1Y1X4_EUMVA</name>
<dbReference type="AlphaFoldDB" id="A0A4C1Y1X4"/>
<gene>
    <name evidence="1" type="ORF">EVAR_36564_1</name>
</gene>
<reference evidence="1 2" key="1">
    <citation type="journal article" date="2019" name="Commun. Biol.">
        <title>The bagworm genome reveals a unique fibroin gene that provides high tensile strength.</title>
        <authorList>
            <person name="Kono N."/>
            <person name="Nakamura H."/>
            <person name="Ohtoshi R."/>
            <person name="Tomita M."/>
            <person name="Numata K."/>
            <person name="Arakawa K."/>
        </authorList>
    </citation>
    <scope>NUCLEOTIDE SEQUENCE [LARGE SCALE GENOMIC DNA]</scope>
</reference>
<dbReference type="EMBL" id="BGZK01001024">
    <property type="protein sequence ID" value="GBP68802.1"/>
    <property type="molecule type" value="Genomic_DNA"/>
</dbReference>
<evidence type="ECO:0000313" key="1">
    <source>
        <dbReference type="EMBL" id="GBP68802.1"/>
    </source>
</evidence>
<keyword evidence="2" id="KW-1185">Reference proteome</keyword>
<comment type="caution">
    <text evidence="1">The sequence shown here is derived from an EMBL/GenBank/DDBJ whole genome shotgun (WGS) entry which is preliminary data.</text>
</comment>
<evidence type="ECO:0000313" key="2">
    <source>
        <dbReference type="Proteomes" id="UP000299102"/>
    </source>
</evidence>
<sequence length="128" mass="14552">MGPIRETGKILITSLELQMSMGNDDPRLSGDSHTRLPLENATKKTDLNFNIHKRRLRNRLHVNRSATQSYHSLSELQDGDGTVGKRFANESKITKYDTNHDHDQLVWNMNEIKPPTPYLGEALSLLSL</sequence>
<dbReference type="Proteomes" id="UP000299102">
    <property type="component" value="Unassembled WGS sequence"/>
</dbReference>
<accession>A0A4C1Y1X4</accession>